<sequence>MYLIKFLNENVAAVQALSTIVLVIITIWYTYKTHVLSNVSEKQLELFTTPYVTIERDIELIVSGDGKNLSETTDFIQFFYSVKNVGKVPIQFIGMSEFNGEKSKSANDESVILYPDQSLKHHSKSYRIPNTKPTDIIGTSKIEIIYWALNSSSKKYYFSRHFRIVGNKYEILNDAAGMRNSFRNYNS</sequence>
<organism evidence="2 3">
    <name type="scientific">Candidatus Magasanikbacteria bacterium CG11_big_fil_rev_8_21_14_0_20_39_34</name>
    <dbReference type="NCBI Taxonomy" id="1974653"/>
    <lineage>
        <taxon>Bacteria</taxon>
        <taxon>Candidatus Magasanikiibacteriota</taxon>
    </lineage>
</organism>
<gene>
    <name evidence="2" type="ORF">COV59_03245</name>
</gene>
<reference evidence="2 3" key="1">
    <citation type="submission" date="2017-09" db="EMBL/GenBank/DDBJ databases">
        <title>Depth-based differentiation of microbial function through sediment-hosted aquifers and enrichment of novel symbionts in the deep terrestrial subsurface.</title>
        <authorList>
            <person name="Probst A.J."/>
            <person name="Ladd B."/>
            <person name="Jarett J.K."/>
            <person name="Geller-Mcgrath D.E."/>
            <person name="Sieber C.M."/>
            <person name="Emerson J.B."/>
            <person name="Anantharaman K."/>
            <person name="Thomas B.C."/>
            <person name="Malmstrom R."/>
            <person name="Stieglmeier M."/>
            <person name="Klingl A."/>
            <person name="Woyke T."/>
            <person name="Ryan C.M."/>
            <person name="Banfield J.F."/>
        </authorList>
    </citation>
    <scope>NUCLEOTIDE SEQUENCE [LARGE SCALE GENOMIC DNA]</scope>
    <source>
        <strain evidence="2">CG11_big_fil_rev_8_21_14_0_20_39_34</strain>
    </source>
</reference>
<name>A0A2H0N7S0_9BACT</name>
<evidence type="ECO:0000313" key="2">
    <source>
        <dbReference type="EMBL" id="PIR04175.1"/>
    </source>
</evidence>
<keyword evidence="1" id="KW-0472">Membrane</keyword>
<keyword evidence="1" id="KW-0812">Transmembrane</keyword>
<proteinExistence type="predicted"/>
<dbReference type="EMBL" id="PCWN01000007">
    <property type="protein sequence ID" value="PIR04175.1"/>
    <property type="molecule type" value="Genomic_DNA"/>
</dbReference>
<comment type="caution">
    <text evidence="2">The sequence shown here is derived from an EMBL/GenBank/DDBJ whole genome shotgun (WGS) entry which is preliminary data.</text>
</comment>
<evidence type="ECO:0000256" key="1">
    <source>
        <dbReference type="SAM" id="Phobius"/>
    </source>
</evidence>
<dbReference type="AlphaFoldDB" id="A0A2H0N7S0"/>
<keyword evidence="1" id="KW-1133">Transmembrane helix</keyword>
<dbReference type="Proteomes" id="UP000229600">
    <property type="component" value="Unassembled WGS sequence"/>
</dbReference>
<feature type="transmembrane region" description="Helical" evidence="1">
    <location>
        <begin position="12"/>
        <end position="31"/>
    </location>
</feature>
<protein>
    <submittedName>
        <fullName evidence="2">Uncharacterized protein</fullName>
    </submittedName>
</protein>
<evidence type="ECO:0000313" key="3">
    <source>
        <dbReference type="Proteomes" id="UP000229600"/>
    </source>
</evidence>
<accession>A0A2H0N7S0</accession>